<keyword evidence="1" id="KW-0862">Zinc</keyword>
<gene>
    <name evidence="5" type="ORF">FSB_LOCUS2464</name>
</gene>
<dbReference type="InterPro" id="IPR005135">
    <property type="entry name" value="Endo/exonuclease/phosphatase"/>
</dbReference>
<dbReference type="PANTHER" id="PTHR31635:SF196">
    <property type="entry name" value="REVERSE TRANSCRIPTASE DOMAIN-CONTAINING PROTEIN-RELATED"/>
    <property type="match status" value="1"/>
</dbReference>
<dbReference type="GO" id="GO:0003676">
    <property type="term" value="F:nucleic acid binding"/>
    <property type="evidence" value="ECO:0007669"/>
    <property type="project" value="InterPro"/>
</dbReference>
<feature type="compositionally biased region" description="Polar residues" evidence="2">
    <location>
        <begin position="432"/>
        <end position="446"/>
    </location>
</feature>
<evidence type="ECO:0000256" key="1">
    <source>
        <dbReference type="PROSITE-ProRule" id="PRU00047"/>
    </source>
</evidence>
<dbReference type="Pfam" id="PF00078">
    <property type="entry name" value="RVT_1"/>
    <property type="match status" value="1"/>
</dbReference>
<feature type="compositionally biased region" description="Polar residues" evidence="2">
    <location>
        <begin position="319"/>
        <end position="335"/>
    </location>
</feature>
<dbReference type="InterPro" id="IPR026960">
    <property type="entry name" value="RVT-Znf"/>
</dbReference>
<keyword evidence="1" id="KW-0479">Metal-binding</keyword>
<dbReference type="Pfam" id="PF13966">
    <property type="entry name" value="zf-RVT"/>
    <property type="match status" value="1"/>
</dbReference>
<accession>A0A2N9EIJ0</accession>
<dbReference type="Gene3D" id="3.60.10.10">
    <property type="entry name" value="Endonuclease/exonuclease/phosphatase"/>
    <property type="match status" value="1"/>
</dbReference>
<dbReference type="InterPro" id="IPR043502">
    <property type="entry name" value="DNA/RNA_pol_sf"/>
</dbReference>
<dbReference type="GO" id="GO:0003824">
    <property type="term" value="F:catalytic activity"/>
    <property type="evidence" value="ECO:0007669"/>
    <property type="project" value="InterPro"/>
</dbReference>
<feature type="region of interest" description="Disordered" evidence="2">
    <location>
        <begin position="646"/>
        <end position="669"/>
    </location>
</feature>
<dbReference type="InterPro" id="IPR000477">
    <property type="entry name" value="RT_dom"/>
</dbReference>
<feature type="compositionally biased region" description="Basic and acidic residues" evidence="2">
    <location>
        <begin position="17"/>
        <end position="27"/>
    </location>
</feature>
<evidence type="ECO:0000259" key="4">
    <source>
        <dbReference type="PROSITE" id="PS50878"/>
    </source>
</evidence>
<sequence length="1691" mass="190580">MSSPSSSPEPSPEEADLMERSTKKQKGEGSSFLPQKQIRSYKDSLVCPESNWENHSGLDFETPFKEEDSDIDCDTDDKYPSISLSKAEKLRLQAPWRSALIIKAFGLLEGGQRWALVCPSTIFVDTPLDSRIPSSKAKMTTTAVWARLPELPIELYDSRLLTRIGNQLGTLLKIDAHTMDNQRGRYARLCVQIDLDQPLTPKIRIGNKLQKIQYEGIIAICFECGCVGHRALSCPTILAPPQSTPVIPVHTAPSNEVYGDWMLVTQKKFSKLKVNAHDANPNQNSSNKPHITATTSSGVHMAGKNFQILKTTAHVEPTKIQTSASGPTEHSTTSRSQEKPLHVDDESFRAQQSSDAPVLTSNNISSTSQLPVSHKVSTCHSPSRKNINTSFTHQTPKDITIHPCIYPKDSSMEVETQDPVISKHDNFGETPPISTRQPNLPQKQNILSSPSHGSTSTTLPLPLLQKEHQGTTQSTTPNSYQHHSCISPNHHTDPEHLGNPYERETLTLGRQPGRLASSLSQSVLASSGGCHGESLTITTLTEGIPPQWRTPRAVIRTLLPTPETQTRTETIFEQNDVEALDNLTSIISLESSLLFLPFRARDMTLTVIEIHQRVLLFRLSLDLILNASPHLLSYRVVLNPQLRDPQETLRENRHQENLRRRANQGRGQPPTIHNILSMKTLLWNCRGAGNPNFRINFAKLMRYHQPTIVDSDAINLDVLSINHQVIHASVQVSSSPSPWLFSAVYASPLHASRLRLWDHLKSFANSHSLPWMIADDFNEILSHHEKFSNTPANRNKISSFRNCLDSCDLLDLGFHGPRFTWTNKRPSGLVMERLDRVLCNPSWHRIFDEATVLHLPRTSSDHNPLLINTSAPTLRASARPFRLETMWFNDPSFPEIVKNSWRCFPENVSFAIKDFTSKSRLQWTNLGDRNTTFFHLSTICKRHQNKILCLKNLNGDWSNSMDEVKHIVRAYFVKLYTTEFETSPRVITCPAVHNALSPDTCVTLLQEVSQAEIKNAIMSFKPFKSPGPDGLHPIFFQKFWDTLGPSMTRFIKGIFQSRKIPSDLNSTLVCLIPKVAKPESMNQFRPIGLCNTLFKTITKILVFRLKPFLHDLVHPLQASFVSGQKASDNVIMVQEIVHSMITSRSKVGNLAIKIDLEKAYDRLEWSFIRHTLIFFKFPPPWVELIISCITTSSLSILVNGDRLEEFSPSRGIRQGDPLSPYIFILCMEYLAWLIQVEVDGGQWTGIKASRNGPVFTHLFFADDLILFAKATKKSCQAITRELGFGISNSFGKYLGVPIVVDGRDKHAFDFLIENIQAKLAGWKARTLSLAGKGCLIRDGRSINFWFDNWMGTTSMRKILTGPLMRQEETLTVSDIWDSSGQWNLSAISFILSPDLLRILQGIPRPLNPKDADGQFWRFSRDGTFTSKSAYRVALNLENPHQSIFCWKWIWKLHTIPRVMSFIWLACHNRLPTKALLAQRHIIQDDICPLCKAAPETIMHILRDCSKVQPIWAQVGNIAPDFFASTSTKTWTKTWSLSSLDTKVLAEIQWKEVFPILSWTIWSLIHSFEEARLLHTHREGNFCADILAKEGNRPWLQNAKKAPNVPLGDIHMTLRAFTASFPTSYSFNNVDVSMDNTNSGLDSSMMGFHNDGCDLVLSSTAYPFERIADNDAAECEPPLSLMAFGTFLCNLI</sequence>
<dbReference type="InterPro" id="IPR001878">
    <property type="entry name" value="Znf_CCHC"/>
</dbReference>
<dbReference type="InterPro" id="IPR036691">
    <property type="entry name" value="Endo/exonu/phosph_ase_sf"/>
</dbReference>
<dbReference type="PROSITE" id="PS50878">
    <property type="entry name" value="RT_POL"/>
    <property type="match status" value="1"/>
</dbReference>
<reference evidence="5" key="1">
    <citation type="submission" date="2018-02" db="EMBL/GenBank/DDBJ databases">
        <authorList>
            <person name="Cohen D.B."/>
            <person name="Kent A.D."/>
        </authorList>
    </citation>
    <scope>NUCLEOTIDE SEQUENCE</scope>
</reference>
<feature type="region of interest" description="Disordered" evidence="2">
    <location>
        <begin position="422"/>
        <end position="497"/>
    </location>
</feature>
<feature type="domain" description="CCHC-type" evidence="3">
    <location>
        <begin position="221"/>
        <end position="235"/>
    </location>
</feature>
<name>A0A2N9EIJ0_FAGSY</name>
<dbReference type="Pfam" id="PF03372">
    <property type="entry name" value="Exo_endo_phos"/>
    <property type="match status" value="1"/>
</dbReference>
<dbReference type="CDD" id="cd01650">
    <property type="entry name" value="RT_nLTR_like"/>
    <property type="match status" value="1"/>
</dbReference>
<dbReference type="SUPFAM" id="SSF56672">
    <property type="entry name" value="DNA/RNA polymerases"/>
    <property type="match status" value="1"/>
</dbReference>
<keyword evidence="1" id="KW-0863">Zinc-finger</keyword>
<protein>
    <recommendedName>
        <fullName evidence="6">CCHC-type domain-containing protein</fullName>
    </recommendedName>
</protein>
<organism evidence="5">
    <name type="scientific">Fagus sylvatica</name>
    <name type="common">Beechnut</name>
    <dbReference type="NCBI Taxonomy" id="28930"/>
    <lineage>
        <taxon>Eukaryota</taxon>
        <taxon>Viridiplantae</taxon>
        <taxon>Streptophyta</taxon>
        <taxon>Embryophyta</taxon>
        <taxon>Tracheophyta</taxon>
        <taxon>Spermatophyta</taxon>
        <taxon>Magnoliopsida</taxon>
        <taxon>eudicotyledons</taxon>
        <taxon>Gunneridae</taxon>
        <taxon>Pentapetalae</taxon>
        <taxon>rosids</taxon>
        <taxon>fabids</taxon>
        <taxon>Fagales</taxon>
        <taxon>Fagaceae</taxon>
        <taxon>Fagus</taxon>
    </lineage>
</organism>
<feature type="compositionally biased region" description="Basic and acidic residues" evidence="2">
    <location>
        <begin position="646"/>
        <end position="659"/>
    </location>
</feature>
<dbReference type="PANTHER" id="PTHR31635">
    <property type="entry name" value="REVERSE TRANSCRIPTASE DOMAIN-CONTAINING PROTEIN-RELATED"/>
    <property type="match status" value="1"/>
</dbReference>
<dbReference type="EMBL" id="OIVN01000114">
    <property type="protein sequence ID" value="SPC74582.1"/>
    <property type="molecule type" value="Genomic_DNA"/>
</dbReference>
<evidence type="ECO:0000259" key="3">
    <source>
        <dbReference type="PROSITE" id="PS50158"/>
    </source>
</evidence>
<feature type="compositionally biased region" description="Basic and acidic residues" evidence="2">
    <location>
        <begin position="336"/>
        <end position="348"/>
    </location>
</feature>
<evidence type="ECO:0000256" key="2">
    <source>
        <dbReference type="SAM" id="MobiDB-lite"/>
    </source>
</evidence>
<proteinExistence type="predicted"/>
<feature type="compositionally biased region" description="Polar residues" evidence="2">
    <location>
        <begin position="470"/>
        <end position="489"/>
    </location>
</feature>
<evidence type="ECO:0000313" key="5">
    <source>
        <dbReference type="EMBL" id="SPC74582.1"/>
    </source>
</evidence>
<dbReference type="PROSITE" id="PS50158">
    <property type="entry name" value="ZF_CCHC"/>
    <property type="match status" value="1"/>
</dbReference>
<evidence type="ECO:0008006" key="6">
    <source>
        <dbReference type="Google" id="ProtNLM"/>
    </source>
</evidence>
<feature type="region of interest" description="Disordered" evidence="2">
    <location>
        <begin position="1"/>
        <end position="37"/>
    </location>
</feature>
<dbReference type="SUPFAM" id="SSF56219">
    <property type="entry name" value="DNase I-like"/>
    <property type="match status" value="1"/>
</dbReference>
<dbReference type="GO" id="GO:0008270">
    <property type="term" value="F:zinc ion binding"/>
    <property type="evidence" value="ECO:0007669"/>
    <property type="project" value="UniProtKB-KW"/>
</dbReference>
<feature type="compositionally biased region" description="Low complexity" evidence="2">
    <location>
        <begin position="447"/>
        <end position="464"/>
    </location>
</feature>
<feature type="region of interest" description="Disordered" evidence="2">
    <location>
        <begin position="317"/>
        <end position="394"/>
    </location>
</feature>
<feature type="compositionally biased region" description="Polar residues" evidence="2">
    <location>
        <begin position="349"/>
        <end position="394"/>
    </location>
</feature>
<feature type="domain" description="Reverse transcriptase" evidence="4">
    <location>
        <begin position="1053"/>
        <end position="1315"/>
    </location>
</feature>